<dbReference type="PANTHER" id="PTHR33202">
    <property type="entry name" value="ZINC UPTAKE REGULATION PROTEIN"/>
    <property type="match status" value="1"/>
</dbReference>
<evidence type="ECO:0000256" key="3">
    <source>
        <dbReference type="ARBA" id="ARBA00022490"/>
    </source>
</evidence>
<keyword evidence="6 11" id="KW-0862">Zinc</keyword>
<sequence>MSPTSHEVLLRDAGLRVTAPRLAVLAEVQTHPHATAESVRVAVHERLGTVSTQAVYGVLNTLTSAGILRRFEPEGSASRYELFRGDNHHHAVCRSCGQVTDVACATGTAPCLHAPEGHGFEIEMAEVIYWGTCPSCLSHPVDDSTAPHQKEKA</sequence>
<evidence type="ECO:0000256" key="1">
    <source>
        <dbReference type="ARBA" id="ARBA00004496"/>
    </source>
</evidence>
<comment type="similarity">
    <text evidence="2">Belongs to the Fur family.</text>
</comment>
<dbReference type="InterPro" id="IPR002481">
    <property type="entry name" value="FUR"/>
</dbReference>
<organism evidence="12 13">
    <name type="scientific">Ornithinicoccus hortensis</name>
    <dbReference type="NCBI Taxonomy" id="82346"/>
    <lineage>
        <taxon>Bacteria</taxon>
        <taxon>Bacillati</taxon>
        <taxon>Actinomycetota</taxon>
        <taxon>Actinomycetes</taxon>
        <taxon>Micrococcales</taxon>
        <taxon>Intrasporangiaceae</taxon>
        <taxon>Ornithinicoccus</taxon>
    </lineage>
</organism>
<feature type="binding site" evidence="11">
    <location>
        <position position="93"/>
    </location>
    <ligand>
        <name>Zn(2+)</name>
        <dbReference type="ChEBI" id="CHEBI:29105"/>
    </ligand>
</feature>
<dbReference type="Gene3D" id="3.30.1490.190">
    <property type="match status" value="1"/>
</dbReference>
<feature type="binding site" evidence="11">
    <location>
        <position position="96"/>
    </location>
    <ligand>
        <name>Zn(2+)</name>
        <dbReference type="ChEBI" id="CHEBI:29105"/>
    </ligand>
</feature>
<keyword evidence="8" id="KW-0805">Transcription regulation</keyword>
<evidence type="ECO:0000256" key="2">
    <source>
        <dbReference type="ARBA" id="ARBA00007957"/>
    </source>
</evidence>
<protein>
    <submittedName>
        <fullName evidence="12">Fur family ferric uptake transcriptional regulator</fullName>
    </submittedName>
</protein>
<evidence type="ECO:0000256" key="7">
    <source>
        <dbReference type="ARBA" id="ARBA00023004"/>
    </source>
</evidence>
<comment type="cofactor">
    <cofactor evidence="11">
        <name>Zn(2+)</name>
        <dbReference type="ChEBI" id="CHEBI:29105"/>
    </cofactor>
    <text evidence="11">Binds 1 zinc ion per subunit.</text>
</comment>
<keyword evidence="3" id="KW-0963">Cytoplasm</keyword>
<dbReference type="Pfam" id="PF01475">
    <property type="entry name" value="FUR"/>
    <property type="match status" value="1"/>
</dbReference>
<feature type="binding site" evidence="11">
    <location>
        <position position="136"/>
    </location>
    <ligand>
        <name>Zn(2+)</name>
        <dbReference type="ChEBI" id="CHEBI:29105"/>
    </ligand>
</feature>
<dbReference type="InterPro" id="IPR036390">
    <property type="entry name" value="WH_DNA-bd_sf"/>
</dbReference>
<comment type="caution">
    <text evidence="12">The sequence shown here is derived from an EMBL/GenBank/DDBJ whole genome shotgun (WGS) entry which is preliminary data.</text>
</comment>
<dbReference type="GO" id="GO:0045892">
    <property type="term" value="P:negative regulation of DNA-templated transcription"/>
    <property type="evidence" value="ECO:0007669"/>
    <property type="project" value="TreeGrafter"/>
</dbReference>
<dbReference type="GO" id="GO:0005737">
    <property type="term" value="C:cytoplasm"/>
    <property type="evidence" value="ECO:0007669"/>
    <property type="project" value="UniProtKB-SubCell"/>
</dbReference>
<dbReference type="OrthoDB" id="5242893at2"/>
<dbReference type="GO" id="GO:0003700">
    <property type="term" value="F:DNA-binding transcription factor activity"/>
    <property type="evidence" value="ECO:0007669"/>
    <property type="project" value="InterPro"/>
</dbReference>
<evidence type="ECO:0000256" key="6">
    <source>
        <dbReference type="ARBA" id="ARBA00022833"/>
    </source>
</evidence>
<keyword evidence="13" id="KW-1185">Reference proteome</keyword>
<keyword evidence="10" id="KW-0804">Transcription</keyword>
<dbReference type="InterPro" id="IPR036388">
    <property type="entry name" value="WH-like_DNA-bd_sf"/>
</dbReference>
<dbReference type="Gene3D" id="1.10.10.10">
    <property type="entry name" value="Winged helix-like DNA-binding domain superfamily/Winged helix DNA-binding domain"/>
    <property type="match status" value="1"/>
</dbReference>
<dbReference type="CDD" id="cd07153">
    <property type="entry name" value="Fur_like"/>
    <property type="match status" value="1"/>
</dbReference>
<dbReference type="PANTHER" id="PTHR33202:SF18">
    <property type="entry name" value="TRANSCRIPTIONAL REGULATOR FURA"/>
    <property type="match status" value="1"/>
</dbReference>
<evidence type="ECO:0000313" key="12">
    <source>
        <dbReference type="EMBL" id="TQL49649.1"/>
    </source>
</evidence>
<keyword evidence="9" id="KW-0238">DNA-binding</keyword>
<dbReference type="GO" id="GO:0008270">
    <property type="term" value="F:zinc ion binding"/>
    <property type="evidence" value="ECO:0007669"/>
    <property type="project" value="TreeGrafter"/>
</dbReference>
<evidence type="ECO:0000256" key="9">
    <source>
        <dbReference type="ARBA" id="ARBA00023125"/>
    </source>
</evidence>
<reference evidence="12 13" key="1">
    <citation type="submission" date="2019-06" db="EMBL/GenBank/DDBJ databases">
        <title>Sequencing the genomes of 1000 actinobacteria strains.</title>
        <authorList>
            <person name="Klenk H.-P."/>
        </authorList>
    </citation>
    <scope>NUCLEOTIDE SEQUENCE [LARGE SCALE GENOMIC DNA]</scope>
    <source>
        <strain evidence="12 13">DSM 12335</strain>
    </source>
</reference>
<dbReference type="RefSeq" id="WP_141783883.1">
    <property type="nucleotide sequence ID" value="NZ_BAAAIK010000003.1"/>
</dbReference>
<evidence type="ECO:0000256" key="8">
    <source>
        <dbReference type="ARBA" id="ARBA00023015"/>
    </source>
</evidence>
<dbReference type="Proteomes" id="UP000319516">
    <property type="component" value="Unassembled WGS sequence"/>
</dbReference>
<dbReference type="AlphaFoldDB" id="A0A542YNN5"/>
<dbReference type="SUPFAM" id="SSF46785">
    <property type="entry name" value="Winged helix' DNA-binding domain"/>
    <property type="match status" value="1"/>
</dbReference>
<evidence type="ECO:0000256" key="4">
    <source>
        <dbReference type="ARBA" id="ARBA00022491"/>
    </source>
</evidence>
<comment type="subcellular location">
    <subcellularLocation>
        <location evidence="1">Cytoplasm</location>
    </subcellularLocation>
</comment>
<keyword evidence="7" id="KW-0408">Iron</keyword>
<evidence type="ECO:0000256" key="10">
    <source>
        <dbReference type="ARBA" id="ARBA00023163"/>
    </source>
</evidence>
<gene>
    <name evidence="12" type="ORF">FB467_0731</name>
</gene>
<dbReference type="GO" id="GO:0000976">
    <property type="term" value="F:transcription cis-regulatory region binding"/>
    <property type="evidence" value="ECO:0007669"/>
    <property type="project" value="TreeGrafter"/>
</dbReference>
<dbReference type="GO" id="GO:1900376">
    <property type="term" value="P:regulation of secondary metabolite biosynthetic process"/>
    <property type="evidence" value="ECO:0007669"/>
    <property type="project" value="TreeGrafter"/>
</dbReference>
<proteinExistence type="inferred from homology"/>
<feature type="binding site" evidence="11">
    <location>
        <position position="133"/>
    </location>
    <ligand>
        <name>Zn(2+)</name>
        <dbReference type="ChEBI" id="CHEBI:29105"/>
    </ligand>
</feature>
<evidence type="ECO:0000313" key="13">
    <source>
        <dbReference type="Proteomes" id="UP000319516"/>
    </source>
</evidence>
<keyword evidence="5 11" id="KW-0479">Metal-binding</keyword>
<name>A0A542YNN5_9MICO</name>
<accession>A0A542YNN5</accession>
<evidence type="ECO:0000256" key="11">
    <source>
        <dbReference type="PIRSR" id="PIRSR602481-1"/>
    </source>
</evidence>
<evidence type="ECO:0000256" key="5">
    <source>
        <dbReference type="ARBA" id="ARBA00022723"/>
    </source>
</evidence>
<dbReference type="InterPro" id="IPR043135">
    <property type="entry name" value="Fur_C"/>
</dbReference>
<dbReference type="EMBL" id="VFOP01000001">
    <property type="protein sequence ID" value="TQL49649.1"/>
    <property type="molecule type" value="Genomic_DNA"/>
</dbReference>
<keyword evidence="4" id="KW-0678">Repressor</keyword>